<evidence type="ECO:0000313" key="1">
    <source>
        <dbReference type="EMBL" id="KAJ3255469.1"/>
    </source>
</evidence>
<proteinExistence type="predicted"/>
<dbReference type="AlphaFoldDB" id="A0AAD5UEL6"/>
<sequence>MNTEHIKKPRYKCSCCKKIGHNITTCPEKSDFNPTIDQKLIENILRLPNVWKVFPTVVYEVYMDTTKMKKRDDQFSILQGENIKIIDSRGFKTTYDCISYGSTIYNVDGIENKPIGTIGFFVSDKMENHYGVTCSHVVEEMKGEVKLSNSSSIAYL</sequence>
<dbReference type="EMBL" id="JADGKB010000066">
    <property type="protein sequence ID" value="KAJ3255469.1"/>
    <property type="molecule type" value="Genomic_DNA"/>
</dbReference>
<dbReference type="Proteomes" id="UP001210925">
    <property type="component" value="Unassembled WGS sequence"/>
</dbReference>
<dbReference type="GO" id="GO:0003676">
    <property type="term" value="F:nucleic acid binding"/>
    <property type="evidence" value="ECO:0007669"/>
    <property type="project" value="InterPro"/>
</dbReference>
<dbReference type="InterPro" id="IPR036875">
    <property type="entry name" value="Znf_CCHC_sf"/>
</dbReference>
<feature type="non-terminal residue" evidence="1">
    <location>
        <position position="156"/>
    </location>
</feature>
<organism evidence="1 2">
    <name type="scientific">Boothiomyces macroporosus</name>
    <dbReference type="NCBI Taxonomy" id="261099"/>
    <lineage>
        <taxon>Eukaryota</taxon>
        <taxon>Fungi</taxon>
        <taxon>Fungi incertae sedis</taxon>
        <taxon>Chytridiomycota</taxon>
        <taxon>Chytridiomycota incertae sedis</taxon>
        <taxon>Chytridiomycetes</taxon>
        <taxon>Rhizophydiales</taxon>
        <taxon>Terramycetaceae</taxon>
        <taxon>Boothiomyces</taxon>
    </lineage>
</organism>
<protein>
    <submittedName>
        <fullName evidence="1">Uncharacterized protein</fullName>
    </submittedName>
</protein>
<comment type="caution">
    <text evidence="1">The sequence shown here is derived from an EMBL/GenBank/DDBJ whole genome shotgun (WGS) entry which is preliminary data.</text>
</comment>
<evidence type="ECO:0000313" key="2">
    <source>
        <dbReference type="Proteomes" id="UP001210925"/>
    </source>
</evidence>
<reference evidence="1" key="1">
    <citation type="submission" date="2020-05" db="EMBL/GenBank/DDBJ databases">
        <title>Phylogenomic resolution of chytrid fungi.</title>
        <authorList>
            <person name="Stajich J.E."/>
            <person name="Amses K."/>
            <person name="Simmons R."/>
            <person name="Seto K."/>
            <person name="Myers J."/>
            <person name="Bonds A."/>
            <person name="Quandt C.A."/>
            <person name="Barry K."/>
            <person name="Liu P."/>
            <person name="Grigoriev I."/>
            <person name="Longcore J.E."/>
            <person name="James T.Y."/>
        </authorList>
    </citation>
    <scope>NUCLEOTIDE SEQUENCE</scope>
    <source>
        <strain evidence="1">PLAUS21</strain>
    </source>
</reference>
<dbReference type="SUPFAM" id="SSF57756">
    <property type="entry name" value="Retrovirus zinc finger-like domains"/>
    <property type="match status" value="1"/>
</dbReference>
<dbReference type="GO" id="GO:0008270">
    <property type="term" value="F:zinc ion binding"/>
    <property type="evidence" value="ECO:0007669"/>
    <property type="project" value="InterPro"/>
</dbReference>
<gene>
    <name evidence="1" type="ORF">HK103_006286</name>
</gene>
<accession>A0AAD5UEL6</accession>
<keyword evidence="2" id="KW-1185">Reference proteome</keyword>
<name>A0AAD5UEL6_9FUNG</name>